<dbReference type="Pfam" id="PF03357">
    <property type="entry name" value="Snf7"/>
    <property type="match status" value="1"/>
</dbReference>
<dbReference type="GO" id="GO:0007034">
    <property type="term" value="P:vacuolar transport"/>
    <property type="evidence" value="ECO:0007669"/>
    <property type="project" value="InterPro"/>
</dbReference>
<dbReference type="Proteomes" id="UP000243579">
    <property type="component" value="Unassembled WGS sequence"/>
</dbReference>
<evidence type="ECO:0000313" key="4">
    <source>
        <dbReference type="Proteomes" id="UP000243579"/>
    </source>
</evidence>
<dbReference type="OrthoDB" id="5594417at2759"/>
<name>A0A1V9ZDK9_ACHHY</name>
<keyword evidence="4" id="KW-1185">Reference proteome</keyword>
<dbReference type="EMBL" id="JNBR01000154">
    <property type="protein sequence ID" value="OQR96069.1"/>
    <property type="molecule type" value="Genomic_DNA"/>
</dbReference>
<evidence type="ECO:0000313" key="3">
    <source>
        <dbReference type="EMBL" id="OQR96069.1"/>
    </source>
</evidence>
<feature type="region of interest" description="Disordered" evidence="2">
    <location>
        <begin position="186"/>
        <end position="216"/>
    </location>
</feature>
<organism evidence="3 4">
    <name type="scientific">Achlya hypogyna</name>
    <name type="common">Oomycete</name>
    <name type="synonym">Protoachlya hypogyna</name>
    <dbReference type="NCBI Taxonomy" id="1202772"/>
    <lineage>
        <taxon>Eukaryota</taxon>
        <taxon>Sar</taxon>
        <taxon>Stramenopiles</taxon>
        <taxon>Oomycota</taxon>
        <taxon>Saprolegniomycetes</taxon>
        <taxon>Saprolegniales</taxon>
        <taxon>Achlyaceae</taxon>
        <taxon>Achlya</taxon>
    </lineage>
</organism>
<accession>A0A1V9ZDK9</accession>
<dbReference type="InterPro" id="IPR005024">
    <property type="entry name" value="Snf7_fam"/>
</dbReference>
<proteinExistence type="predicted"/>
<gene>
    <name evidence="3" type="ORF">ACHHYP_17029</name>
</gene>
<evidence type="ECO:0000256" key="2">
    <source>
        <dbReference type="SAM" id="MobiDB-lite"/>
    </source>
</evidence>
<comment type="caution">
    <text evidence="3">The sequence shown here is derived from an EMBL/GenBank/DDBJ whole genome shotgun (WGS) entry which is preliminary data.</text>
</comment>
<dbReference type="STRING" id="1202772.A0A1V9ZDK9"/>
<feature type="coiled-coil region" evidence="1">
    <location>
        <begin position="12"/>
        <end position="42"/>
    </location>
</feature>
<dbReference type="AlphaFoldDB" id="A0A1V9ZDK9"/>
<feature type="compositionally biased region" description="Low complexity" evidence="2">
    <location>
        <begin position="186"/>
        <end position="201"/>
    </location>
</feature>
<keyword evidence="1" id="KW-0175">Coiled coil</keyword>
<evidence type="ECO:0000256" key="1">
    <source>
        <dbReference type="SAM" id="Coils"/>
    </source>
</evidence>
<dbReference type="Gene3D" id="6.10.140.1230">
    <property type="match status" value="1"/>
</dbReference>
<protein>
    <submittedName>
        <fullName evidence="3">Charged multivesicular body protein 2a</fullName>
    </submittedName>
</protein>
<dbReference type="PANTHER" id="PTHR10476">
    <property type="entry name" value="CHARGED MULTIVESICULAR BODY PROTEIN"/>
    <property type="match status" value="1"/>
</dbReference>
<sequence>MGNIGAKPKTLKEQLRENKREINRAIRDLDRERTNLQLAEKKLIIEIKKMAKENQIASVKIMAKDLVRTRQHITKFYTMRSQLQAVSLRMETAKSAEAMTSALQNTTKVMKSMAKTMNLPKLNKIMMEYTQESEKMEMQQEMLGDTIDDVMDADQDEEEEDKIVSQVLDEIGIDMSGALLEAPSVQVAPAAAPATSTANSLPPAPVAAAESGGADTAVSELEARLNNLRRT</sequence>
<reference evidence="3 4" key="1">
    <citation type="journal article" date="2014" name="Genome Biol. Evol.">
        <title>The secreted proteins of Achlya hypogyna and Thraustotheca clavata identify the ancestral oomycete secretome and reveal gene acquisitions by horizontal gene transfer.</title>
        <authorList>
            <person name="Misner I."/>
            <person name="Blouin N."/>
            <person name="Leonard G."/>
            <person name="Richards T.A."/>
            <person name="Lane C.E."/>
        </authorList>
    </citation>
    <scope>NUCLEOTIDE SEQUENCE [LARGE SCALE GENOMIC DNA]</scope>
    <source>
        <strain evidence="3 4">ATCC 48635</strain>
    </source>
</reference>